<reference evidence="1" key="1">
    <citation type="journal article" date="2015" name="Nature">
        <title>Complex archaea that bridge the gap between prokaryotes and eukaryotes.</title>
        <authorList>
            <person name="Spang A."/>
            <person name="Saw J.H."/>
            <person name="Jorgensen S.L."/>
            <person name="Zaremba-Niedzwiedzka K."/>
            <person name="Martijn J."/>
            <person name="Lind A.E."/>
            <person name="van Eijk R."/>
            <person name="Schleper C."/>
            <person name="Guy L."/>
            <person name="Ettema T.J."/>
        </authorList>
    </citation>
    <scope>NUCLEOTIDE SEQUENCE</scope>
</reference>
<sequence length="63" mass="6844">MSTTLLAGLRGIAQAMEDSITKLVINLGQVCKHIHRYLAMRCLCTVLGQSPEVPLGKRLSPIP</sequence>
<dbReference type="AlphaFoldDB" id="A0A0F9NYJ6"/>
<proteinExistence type="predicted"/>
<comment type="caution">
    <text evidence="1">The sequence shown here is derived from an EMBL/GenBank/DDBJ whole genome shotgun (WGS) entry which is preliminary data.</text>
</comment>
<protein>
    <submittedName>
        <fullName evidence="1">Uncharacterized protein</fullName>
    </submittedName>
</protein>
<gene>
    <name evidence="1" type="ORF">LCGC14_0968320</name>
</gene>
<dbReference type="EMBL" id="LAZR01003546">
    <property type="protein sequence ID" value="KKN17202.1"/>
    <property type="molecule type" value="Genomic_DNA"/>
</dbReference>
<name>A0A0F9NYJ6_9ZZZZ</name>
<evidence type="ECO:0000313" key="1">
    <source>
        <dbReference type="EMBL" id="KKN17202.1"/>
    </source>
</evidence>
<accession>A0A0F9NYJ6</accession>
<organism evidence="1">
    <name type="scientific">marine sediment metagenome</name>
    <dbReference type="NCBI Taxonomy" id="412755"/>
    <lineage>
        <taxon>unclassified sequences</taxon>
        <taxon>metagenomes</taxon>
        <taxon>ecological metagenomes</taxon>
    </lineage>
</organism>